<proteinExistence type="predicted"/>
<feature type="transmembrane region" description="Helical" evidence="1">
    <location>
        <begin position="20"/>
        <end position="37"/>
    </location>
</feature>
<accession>A0A1G8MIJ5</accession>
<dbReference type="OrthoDB" id="7871759at2"/>
<dbReference type="RefSeq" id="WP_090028527.1">
    <property type="nucleotide sequence ID" value="NZ_FNEB01000004.1"/>
</dbReference>
<protein>
    <recommendedName>
        <fullName evidence="4">Cytochrome C oxidase assembly protein</fullName>
    </recommendedName>
</protein>
<evidence type="ECO:0000256" key="1">
    <source>
        <dbReference type="SAM" id="Phobius"/>
    </source>
</evidence>
<evidence type="ECO:0008006" key="4">
    <source>
        <dbReference type="Google" id="ProtNLM"/>
    </source>
</evidence>
<name>A0A1G8MIJ5_9RHOB</name>
<sequence>MSFREEHELHGRRKGRNIGVGLTLAAFICIVFGLTVVKVTRGDFEPPRGQQVEGN</sequence>
<gene>
    <name evidence="2" type="ORF">SAMN05421850_104200</name>
</gene>
<evidence type="ECO:0000313" key="3">
    <source>
        <dbReference type="Proteomes" id="UP000199340"/>
    </source>
</evidence>
<keyword evidence="3" id="KW-1185">Reference proteome</keyword>
<dbReference type="Proteomes" id="UP000199340">
    <property type="component" value="Unassembled WGS sequence"/>
</dbReference>
<evidence type="ECO:0000313" key="2">
    <source>
        <dbReference type="EMBL" id="SDI67675.1"/>
    </source>
</evidence>
<reference evidence="2 3" key="1">
    <citation type="submission" date="2016-10" db="EMBL/GenBank/DDBJ databases">
        <authorList>
            <person name="de Groot N.N."/>
        </authorList>
    </citation>
    <scope>NUCLEOTIDE SEQUENCE [LARGE SCALE GENOMIC DNA]</scope>
    <source>
        <strain evidence="2 3">DSM 28010</strain>
    </source>
</reference>
<keyword evidence="1" id="KW-1133">Transmembrane helix</keyword>
<organism evidence="2 3">
    <name type="scientific">Lutimaribacter saemankumensis</name>
    <dbReference type="NCBI Taxonomy" id="490829"/>
    <lineage>
        <taxon>Bacteria</taxon>
        <taxon>Pseudomonadati</taxon>
        <taxon>Pseudomonadota</taxon>
        <taxon>Alphaproteobacteria</taxon>
        <taxon>Rhodobacterales</taxon>
        <taxon>Roseobacteraceae</taxon>
        <taxon>Lutimaribacter</taxon>
    </lineage>
</organism>
<dbReference type="AlphaFoldDB" id="A0A1G8MIJ5"/>
<keyword evidence="1" id="KW-0472">Membrane</keyword>
<dbReference type="STRING" id="490829.SAMN05421850_104200"/>
<keyword evidence="1" id="KW-0812">Transmembrane</keyword>
<dbReference type="EMBL" id="FNEB01000004">
    <property type="protein sequence ID" value="SDI67675.1"/>
    <property type="molecule type" value="Genomic_DNA"/>
</dbReference>